<dbReference type="SUPFAM" id="SSF51569">
    <property type="entry name" value="Aldolase"/>
    <property type="match status" value="1"/>
</dbReference>
<evidence type="ECO:0000256" key="4">
    <source>
        <dbReference type="PIRSR" id="PIRSR001365-2"/>
    </source>
</evidence>
<dbReference type="EMBL" id="FOMS01000004">
    <property type="protein sequence ID" value="SFD94193.1"/>
    <property type="molecule type" value="Genomic_DNA"/>
</dbReference>
<dbReference type="PIRSF" id="PIRSF001365">
    <property type="entry name" value="DHDPS"/>
    <property type="match status" value="1"/>
</dbReference>
<organism evidence="5 6">
    <name type="scientific">Roseivivax sediminis</name>
    <dbReference type="NCBI Taxonomy" id="936889"/>
    <lineage>
        <taxon>Bacteria</taxon>
        <taxon>Pseudomonadati</taxon>
        <taxon>Pseudomonadota</taxon>
        <taxon>Alphaproteobacteria</taxon>
        <taxon>Rhodobacterales</taxon>
        <taxon>Roseobacteraceae</taxon>
        <taxon>Roseivivax</taxon>
    </lineage>
</organism>
<dbReference type="PANTHER" id="PTHR12128">
    <property type="entry name" value="DIHYDRODIPICOLINATE SYNTHASE"/>
    <property type="match status" value="1"/>
</dbReference>
<evidence type="ECO:0000256" key="2">
    <source>
        <dbReference type="PIRNR" id="PIRNR001365"/>
    </source>
</evidence>
<feature type="active site" description="Proton donor/acceptor" evidence="3">
    <location>
        <position position="154"/>
    </location>
</feature>
<evidence type="ECO:0000313" key="5">
    <source>
        <dbReference type="EMBL" id="SFD94193.1"/>
    </source>
</evidence>
<name>A0A1I1WLA9_9RHOB</name>
<dbReference type="Gene3D" id="3.20.20.70">
    <property type="entry name" value="Aldolase class I"/>
    <property type="match status" value="1"/>
</dbReference>
<feature type="binding site" evidence="4">
    <location>
        <position position="224"/>
    </location>
    <ligand>
        <name>pyruvate</name>
        <dbReference type="ChEBI" id="CHEBI:15361"/>
    </ligand>
</feature>
<dbReference type="RefSeq" id="WP_188129639.1">
    <property type="nucleotide sequence ID" value="NZ_FOMS01000004.1"/>
</dbReference>
<dbReference type="AlphaFoldDB" id="A0A1I1WLA9"/>
<proteinExistence type="inferred from homology"/>
<evidence type="ECO:0000256" key="3">
    <source>
        <dbReference type="PIRSR" id="PIRSR001365-1"/>
    </source>
</evidence>
<dbReference type="PRINTS" id="PR00146">
    <property type="entry name" value="DHPICSNTHASE"/>
</dbReference>
<evidence type="ECO:0000256" key="1">
    <source>
        <dbReference type="ARBA" id="ARBA00023239"/>
    </source>
</evidence>
<dbReference type="PANTHER" id="PTHR12128:SF67">
    <property type="entry name" value="BLR3884 PROTEIN"/>
    <property type="match status" value="1"/>
</dbReference>
<sequence>MNTTTIAAKPTGAAPRAHLFGVSAAMVTPFTETGAVDCERAAGHAVRVIEEGADGITLFGTTGEGSSLGLRDREELLSAVLDAGIAPSRITAGIAASDLEMAETQARMVFQRGVRRLLLAPPFYFKGITAEALHDWVADFVARVSDAQPQIILYHIPQVTAVGFAPETVRRIKQTCGDAIFGVKDSGGDWSLTSKLLPMEDLAILIGDERSLARAAPLGGAGAISGMANLVPRRVGAMVRQGQADPALDAFVEEVVTVPVTPMVKALVGAMRSDPAWTRTRLPLSQADVAAVNRLADVLAVLRQQEIEITGGAR</sequence>
<reference evidence="5 6" key="1">
    <citation type="submission" date="2016-10" db="EMBL/GenBank/DDBJ databases">
        <authorList>
            <person name="Varghese N."/>
            <person name="Submissions S."/>
        </authorList>
    </citation>
    <scope>NUCLEOTIDE SEQUENCE [LARGE SCALE GENOMIC DNA]</scope>
    <source>
        <strain evidence="6">YIM D21,KCTC 23444,ACCC 10710</strain>
    </source>
</reference>
<protein>
    <submittedName>
        <fullName evidence="5">4-hydroxy-tetrahydrodipicolinate synthase</fullName>
    </submittedName>
</protein>
<keyword evidence="6" id="KW-1185">Reference proteome</keyword>
<dbReference type="CDD" id="cd00408">
    <property type="entry name" value="DHDPS-like"/>
    <property type="match status" value="1"/>
</dbReference>
<gene>
    <name evidence="5" type="ORF">SAMN04515678_104305</name>
</gene>
<keyword evidence="1 2" id="KW-0456">Lyase</keyword>
<dbReference type="Pfam" id="PF00701">
    <property type="entry name" value="DHDPS"/>
    <property type="match status" value="1"/>
</dbReference>
<dbReference type="GO" id="GO:0008840">
    <property type="term" value="F:4-hydroxy-tetrahydrodipicolinate synthase activity"/>
    <property type="evidence" value="ECO:0007669"/>
    <property type="project" value="TreeGrafter"/>
</dbReference>
<evidence type="ECO:0000313" key="6">
    <source>
        <dbReference type="Proteomes" id="UP000325289"/>
    </source>
</evidence>
<comment type="similarity">
    <text evidence="2">Belongs to the DapA family.</text>
</comment>
<accession>A0A1I1WLA9</accession>
<dbReference type="InterPro" id="IPR002220">
    <property type="entry name" value="DapA-like"/>
</dbReference>
<dbReference type="SMART" id="SM01130">
    <property type="entry name" value="DHDPS"/>
    <property type="match status" value="1"/>
</dbReference>
<dbReference type="InterPro" id="IPR013785">
    <property type="entry name" value="Aldolase_TIM"/>
</dbReference>
<feature type="active site" description="Schiff-base intermediate with substrate" evidence="3">
    <location>
        <position position="184"/>
    </location>
</feature>
<dbReference type="Proteomes" id="UP000325289">
    <property type="component" value="Unassembled WGS sequence"/>
</dbReference>
<feature type="binding site" evidence="4">
    <location>
        <position position="62"/>
    </location>
    <ligand>
        <name>pyruvate</name>
        <dbReference type="ChEBI" id="CHEBI:15361"/>
    </ligand>
</feature>